<comment type="caution">
    <text evidence="1">The sequence shown here is derived from an EMBL/GenBank/DDBJ whole genome shotgun (WGS) entry which is preliminary data.</text>
</comment>
<evidence type="ECO:0000313" key="2">
    <source>
        <dbReference type="Proteomes" id="UP001444661"/>
    </source>
</evidence>
<sequence length="264" mass="29649">MQFVGPSTPPHLVGQACHEARETMKSVFGGRPFRGPRGPKLIVGDELAVNNNYHYYQGDDEEENWDWEAECQGRYYWINPATTVFVLQGAETRDTTRLLDGFAPCEIARIQHLAVSRAHWAAIRALNLRLRQDCPGLRTLIIDVPRTVVHDKMRGMLQRAREYHPEKMHHDLGALDEADAARYASLSRPDSAVAADDARSALDRERIFVWGPGGEKQKPGEEGPGTMPVVAVKAPRVHLLQDPREMYKARGYGRKMKDVIASVG</sequence>
<gene>
    <name evidence="1" type="ORF">PG993_003657</name>
</gene>
<keyword evidence="2" id="KW-1185">Reference proteome</keyword>
<reference evidence="1 2" key="1">
    <citation type="submission" date="2023-01" db="EMBL/GenBank/DDBJ databases">
        <title>Analysis of 21 Apiospora genomes using comparative genomics revels a genus with tremendous synthesis potential of carbohydrate active enzymes and secondary metabolites.</title>
        <authorList>
            <person name="Sorensen T."/>
        </authorList>
    </citation>
    <scope>NUCLEOTIDE SEQUENCE [LARGE SCALE GENOMIC DNA]</scope>
    <source>
        <strain evidence="1 2">CBS 33761</strain>
    </source>
</reference>
<name>A0ABR1U072_9PEZI</name>
<proteinExistence type="predicted"/>
<dbReference type="Proteomes" id="UP001444661">
    <property type="component" value="Unassembled WGS sequence"/>
</dbReference>
<accession>A0ABR1U072</accession>
<protein>
    <submittedName>
        <fullName evidence="1">Uncharacterized protein</fullName>
    </submittedName>
</protein>
<dbReference type="EMBL" id="JAQQWK010000002">
    <property type="protein sequence ID" value="KAK8052272.1"/>
    <property type="molecule type" value="Genomic_DNA"/>
</dbReference>
<evidence type="ECO:0000313" key="1">
    <source>
        <dbReference type="EMBL" id="KAK8052272.1"/>
    </source>
</evidence>
<organism evidence="1 2">
    <name type="scientific">Apiospora rasikravindrae</name>
    <dbReference type="NCBI Taxonomy" id="990691"/>
    <lineage>
        <taxon>Eukaryota</taxon>
        <taxon>Fungi</taxon>
        <taxon>Dikarya</taxon>
        <taxon>Ascomycota</taxon>
        <taxon>Pezizomycotina</taxon>
        <taxon>Sordariomycetes</taxon>
        <taxon>Xylariomycetidae</taxon>
        <taxon>Amphisphaeriales</taxon>
        <taxon>Apiosporaceae</taxon>
        <taxon>Apiospora</taxon>
    </lineage>
</organism>